<evidence type="ECO:0000313" key="2">
    <source>
        <dbReference type="EMBL" id="ASU35798.1"/>
    </source>
</evidence>
<name>A0A223P1V1_9SPHI</name>
<dbReference type="KEGG" id="muc:MuYL_3913"/>
<dbReference type="InterPro" id="IPR002716">
    <property type="entry name" value="PIN_dom"/>
</dbReference>
<reference evidence="2 3" key="1">
    <citation type="submission" date="2017-08" db="EMBL/GenBank/DDBJ databases">
        <title>Complete genome sequence of Mucilaginibacter sp. strain BJC16-A31.</title>
        <authorList>
            <consortium name="Henan University of Science and Technology"/>
            <person name="You X."/>
        </authorList>
    </citation>
    <scope>NUCLEOTIDE SEQUENCE [LARGE SCALE GENOMIC DNA]</scope>
    <source>
        <strain evidence="2 3">BJC16-A31</strain>
    </source>
</reference>
<dbReference type="Pfam" id="PF13470">
    <property type="entry name" value="PIN_3"/>
    <property type="match status" value="1"/>
</dbReference>
<dbReference type="AlphaFoldDB" id="A0A223P1V1"/>
<keyword evidence="3" id="KW-1185">Reference proteome</keyword>
<dbReference type="SUPFAM" id="SSF88723">
    <property type="entry name" value="PIN domain-like"/>
    <property type="match status" value="1"/>
</dbReference>
<accession>A0A223P1V1</accession>
<evidence type="ECO:0000259" key="1">
    <source>
        <dbReference type="Pfam" id="PF13470"/>
    </source>
</evidence>
<dbReference type="Proteomes" id="UP000215002">
    <property type="component" value="Chromosome"/>
</dbReference>
<sequence length="139" mass="16100">MIYKKAFVDSDILLDLLLNREPFFIYSRTLLTDDIKKIIELNTSTLILANVHYIISKNLNKSVAITSIKYIMDLINVVPFEASHINSAIIANQADFEDSIQYHIAKENKCDLIVSRNIKHYKKFDIPVLNAEEFLRKIL</sequence>
<proteinExistence type="predicted"/>
<dbReference type="EMBL" id="CP022743">
    <property type="protein sequence ID" value="ASU35798.1"/>
    <property type="molecule type" value="Genomic_DNA"/>
</dbReference>
<protein>
    <submittedName>
        <fullName evidence="2">PilT protein</fullName>
    </submittedName>
</protein>
<dbReference type="InterPro" id="IPR029060">
    <property type="entry name" value="PIN-like_dom_sf"/>
</dbReference>
<dbReference type="RefSeq" id="WP_094571921.1">
    <property type="nucleotide sequence ID" value="NZ_CP022743.1"/>
</dbReference>
<dbReference type="OrthoDB" id="1148871at2"/>
<feature type="domain" description="PIN" evidence="1">
    <location>
        <begin position="6"/>
        <end position="119"/>
    </location>
</feature>
<evidence type="ECO:0000313" key="3">
    <source>
        <dbReference type="Proteomes" id="UP000215002"/>
    </source>
</evidence>
<gene>
    <name evidence="2" type="ORF">MuYL_3913</name>
</gene>
<organism evidence="2 3">
    <name type="scientific">Mucilaginibacter xinganensis</name>
    <dbReference type="NCBI Taxonomy" id="1234841"/>
    <lineage>
        <taxon>Bacteria</taxon>
        <taxon>Pseudomonadati</taxon>
        <taxon>Bacteroidota</taxon>
        <taxon>Sphingobacteriia</taxon>
        <taxon>Sphingobacteriales</taxon>
        <taxon>Sphingobacteriaceae</taxon>
        <taxon>Mucilaginibacter</taxon>
    </lineage>
</organism>
<dbReference type="Gene3D" id="3.40.50.1010">
    <property type="entry name" value="5'-nuclease"/>
    <property type="match status" value="1"/>
</dbReference>